<accession>A0AAV7T2R7</accession>
<gene>
    <name evidence="1" type="ORF">NDU88_002258</name>
</gene>
<name>A0AAV7T2R7_PLEWA</name>
<evidence type="ECO:0000313" key="1">
    <source>
        <dbReference type="EMBL" id="KAJ1170381.1"/>
    </source>
</evidence>
<protein>
    <submittedName>
        <fullName evidence="1">Uncharacterized protein</fullName>
    </submittedName>
</protein>
<organism evidence="1 2">
    <name type="scientific">Pleurodeles waltl</name>
    <name type="common">Iberian ribbed newt</name>
    <dbReference type="NCBI Taxonomy" id="8319"/>
    <lineage>
        <taxon>Eukaryota</taxon>
        <taxon>Metazoa</taxon>
        <taxon>Chordata</taxon>
        <taxon>Craniata</taxon>
        <taxon>Vertebrata</taxon>
        <taxon>Euteleostomi</taxon>
        <taxon>Amphibia</taxon>
        <taxon>Batrachia</taxon>
        <taxon>Caudata</taxon>
        <taxon>Salamandroidea</taxon>
        <taxon>Salamandridae</taxon>
        <taxon>Pleurodelinae</taxon>
        <taxon>Pleurodeles</taxon>
    </lineage>
</organism>
<dbReference type="Proteomes" id="UP001066276">
    <property type="component" value="Chromosome 4_1"/>
</dbReference>
<keyword evidence="2" id="KW-1185">Reference proteome</keyword>
<evidence type="ECO:0000313" key="2">
    <source>
        <dbReference type="Proteomes" id="UP001066276"/>
    </source>
</evidence>
<comment type="caution">
    <text evidence="1">The sequence shown here is derived from an EMBL/GenBank/DDBJ whole genome shotgun (WGS) entry which is preliminary data.</text>
</comment>
<dbReference type="EMBL" id="JANPWB010000007">
    <property type="protein sequence ID" value="KAJ1170381.1"/>
    <property type="molecule type" value="Genomic_DNA"/>
</dbReference>
<reference evidence="1" key="1">
    <citation type="journal article" date="2022" name="bioRxiv">
        <title>Sequencing and chromosome-scale assembly of the giantPleurodeles waltlgenome.</title>
        <authorList>
            <person name="Brown T."/>
            <person name="Elewa A."/>
            <person name="Iarovenko S."/>
            <person name="Subramanian E."/>
            <person name="Araus A.J."/>
            <person name="Petzold A."/>
            <person name="Susuki M."/>
            <person name="Suzuki K.-i.T."/>
            <person name="Hayashi T."/>
            <person name="Toyoda A."/>
            <person name="Oliveira C."/>
            <person name="Osipova E."/>
            <person name="Leigh N.D."/>
            <person name="Simon A."/>
            <person name="Yun M.H."/>
        </authorList>
    </citation>
    <scope>NUCLEOTIDE SEQUENCE</scope>
    <source>
        <strain evidence="1">20211129_DDA</strain>
        <tissue evidence="1">Liver</tissue>
    </source>
</reference>
<dbReference type="AlphaFoldDB" id="A0AAV7T2R7"/>
<proteinExistence type="predicted"/>
<sequence length="106" mass="11496">MAGPLIHKNESSIRDLLTKPMGKKLTITTKPPLWCLQLQVATPEGTAISAGPVTRVFLKTLFGALQADIATLNQDITVDIKGLTKEINELGDRVSGLEETIDAQRE</sequence>